<evidence type="ECO:0000256" key="1">
    <source>
        <dbReference type="SAM" id="SignalP"/>
    </source>
</evidence>
<organism evidence="2 3">
    <name type="scientific">Seminavis robusta</name>
    <dbReference type="NCBI Taxonomy" id="568900"/>
    <lineage>
        <taxon>Eukaryota</taxon>
        <taxon>Sar</taxon>
        <taxon>Stramenopiles</taxon>
        <taxon>Ochrophyta</taxon>
        <taxon>Bacillariophyta</taxon>
        <taxon>Bacillariophyceae</taxon>
        <taxon>Bacillariophycidae</taxon>
        <taxon>Naviculales</taxon>
        <taxon>Naviculaceae</taxon>
        <taxon>Seminavis</taxon>
    </lineage>
</organism>
<dbReference type="InterPro" id="IPR046172">
    <property type="entry name" value="DUF6174"/>
</dbReference>
<name>A0A9N8EY61_9STRA</name>
<dbReference type="AlphaFoldDB" id="A0A9N8EY61"/>
<proteinExistence type="predicted"/>
<sequence length="281" mass="32220">MIASNKAAIFSLLAFLLGGVTAQNHFQAQQQELNRNRALWQSKGITSYHYDYEQMGPDPLNTVYPWTITVQPPNPPTAKDGNHNQILWTTHSPIDKFFQVIQGHINANTAKQIDVQYNPQLGYPQTIYVVLANGVVYDVDLTNVVPIHQVSPLTNRNPTPIQQVAQAEAQWKSKHIYNYAYVYNNHGSNPHNIVYPWDVTVRNGNQASGKDGNHNQIFYEPHPQTMEELFQRIRNAYSQHAKFIEVRYNKVYGFPEDIFIVYNDQTPDATYDAEITNFVIQ</sequence>
<protein>
    <submittedName>
        <fullName evidence="2">Uncharacterized protein</fullName>
    </submittedName>
</protein>
<dbReference type="EMBL" id="CAICTM010002147">
    <property type="protein sequence ID" value="CAB9528114.1"/>
    <property type="molecule type" value="Genomic_DNA"/>
</dbReference>
<feature type="signal peptide" evidence="1">
    <location>
        <begin position="1"/>
        <end position="22"/>
    </location>
</feature>
<gene>
    <name evidence="2" type="ORF">SEMRO_2149_G316630.1</name>
</gene>
<feature type="chain" id="PRO_5040390321" evidence="1">
    <location>
        <begin position="23"/>
        <end position="281"/>
    </location>
</feature>
<dbReference type="Pfam" id="PF19671">
    <property type="entry name" value="DUF6174"/>
    <property type="match status" value="2"/>
</dbReference>
<comment type="caution">
    <text evidence="2">The sequence shown here is derived from an EMBL/GenBank/DDBJ whole genome shotgun (WGS) entry which is preliminary data.</text>
</comment>
<evidence type="ECO:0000313" key="3">
    <source>
        <dbReference type="Proteomes" id="UP001153069"/>
    </source>
</evidence>
<dbReference type="Proteomes" id="UP001153069">
    <property type="component" value="Unassembled WGS sequence"/>
</dbReference>
<keyword evidence="1" id="KW-0732">Signal</keyword>
<evidence type="ECO:0000313" key="2">
    <source>
        <dbReference type="EMBL" id="CAB9528114.1"/>
    </source>
</evidence>
<keyword evidence="3" id="KW-1185">Reference proteome</keyword>
<reference evidence="2" key="1">
    <citation type="submission" date="2020-06" db="EMBL/GenBank/DDBJ databases">
        <authorList>
            <consortium name="Plant Systems Biology data submission"/>
        </authorList>
    </citation>
    <scope>NUCLEOTIDE SEQUENCE</scope>
    <source>
        <strain evidence="2">D6</strain>
    </source>
</reference>
<accession>A0A9N8EY61</accession>